<proteinExistence type="predicted"/>
<dbReference type="AlphaFoldDB" id="A0A9D7SAF3"/>
<keyword evidence="7" id="KW-0067">ATP-binding</keyword>
<keyword evidence="8" id="KW-0902">Two-component regulatory system</keyword>
<dbReference type="EC" id="2.7.13.3" evidence="2"/>
<evidence type="ECO:0000256" key="5">
    <source>
        <dbReference type="ARBA" id="ARBA00022741"/>
    </source>
</evidence>
<dbReference type="PANTHER" id="PTHR24421:SF10">
    <property type="entry name" value="NITRATE_NITRITE SENSOR PROTEIN NARQ"/>
    <property type="match status" value="1"/>
</dbReference>
<keyword evidence="3" id="KW-0597">Phosphoprotein</keyword>
<dbReference type="GO" id="GO:0000155">
    <property type="term" value="F:phosphorelay sensor kinase activity"/>
    <property type="evidence" value="ECO:0007669"/>
    <property type="project" value="InterPro"/>
</dbReference>
<dbReference type="Proteomes" id="UP000808349">
    <property type="component" value="Unassembled WGS sequence"/>
</dbReference>
<evidence type="ECO:0000313" key="12">
    <source>
        <dbReference type="Proteomes" id="UP000808349"/>
    </source>
</evidence>
<dbReference type="GO" id="GO:0016020">
    <property type="term" value="C:membrane"/>
    <property type="evidence" value="ECO:0007669"/>
    <property type="project" value="InterPro"/>
</dbReference>
<dbReference type="Pfam" id="PF02518">
    <property type="entry name" value="HATPase_c"/>
    <property type="match status" value="1"/>
</dbReference>
<gene>
    <name evidence="11" type="ORF">IPO85_11205</name>
</gene>
<evidence type="ECO:0000259" key="10">
    <source>
        <dbReference type="Pfam" id="PF07730"/>
    </source>
</evidence>
<feature type="domain" description="Signal transduction histidine kinase subgroup 3 dimerisation and phosphoacceptor" evidence="10">
    <location>
        <begin position="9"/>
        <end position="74"/>
    </location>
</feature>
<keyword evidence="4" id="KW-0808">Transferase</keyword>
<evidence type="ECO:0000256" key="1">
    <source>
        <dbReference type="ARBA" id="ARBA00000085"/>
    </source>
</evidence>
<dbReference type="GO" id="GO:0005524">
    <property type="term" value="F:ATP binding"/>
    <property type="evidence" value="ECO:0007669"/>
    <property type="project" value="UniProtKB-KW"/>
</dbReference>
<evidence type="ECO:0000313" key="11">
    <source>
        <dbReference type="EMBL" id="MBK9718057.1"/>
    </source>
</evidence>
<dbReference type="PANTHER" id="PTHR24421">
    <property type="entry name" value="NITRATE/NITRITE SENSOR PROTEIN NARX-RELATED"/>
    <property type="match status" value="1"/>
</dbReference>
<comment type="catalytic activity">
    <reaction evidence="1">
        <text>ATP + protein L-histidine = ADP + protein N-phospho-L-histidine.</text>
        <dbReference type="EC" id="2.7.13.3"/>
    </reaction>
</comment>
<protein>
    <recommendedName>
        <fullName evidence="2">histidine kinase</fullName>
        <ecNumber evidence="2">2.7.13.3</ecNumber>
    </recommendedName>
</protein>
<dbReference type="InterPro" id="IPR011712">
    <property type="entry name" value="Sig_transdc_His_kin_sub3_dim/P"/>
</dbReference>
<dbReference type="Pfam" id="PF07730">
    <property type="entry name" value="HisKA_3"/>
    <property type="match status" value="1"/>
</dbReference>
<dbReference type="InterPro" id="IPR050482">
    <property type="entry name" value="Sensor_HK_TwoCompSys"/>
</dbReference>
<dbReference type="InterPro" id="IPR003594">
    <property type="entry name" value="HATPase_dom"/>
</dbReference>
<comment type="caution">
    <text evidence="11">The sequence shown here is derived from an EMBL/GenBank/DDBJ whole genome shotgun (WGS) entry which is preliminary data.</text>
</comment>
<keyword evidence="6" id="KW-0418">Kinase</keyword>
<dbReference type="GO" id="GO:0046983">
    <property type="term" value="F:protein dimerization activity"/>
    <property type="evidence" value="ECO:0007669"/>
    <property type="project" value="InterPro"/>
</dbReference>
<reference evidence="11 12" key="1">
    <citation type="submission" date="2020-10" db="EMBL/GenBank/DDBJ databases">
        <title>Connecting structure to function with the recovery of over 1000 high-quality activated sludge metagenome-assembled genomes encoding full-length rRNA genes using long-read sequencing.</title>
        <authorList>
            <person name="Singleton C.M."/>
            <person name="Petriglieri F."/>
            <person name="Kristensen J.M."/>
            <person name="Kirkegaard R.H."/>
            <person name="Michaelsen T.Y."/>
            <person name="Andersen M.H."/>
            <person name="Karst S.M."/>
            <person name="Dueholm M.S."/>
            <person name="Nielsen P.H."/>
            <person name="Albertsen M."/>
        </authorList>
    </citation>
    <scope>NUCLEOTIDE SEQUENCE [LARGE SCALE GENOMIC DNA]</scope>
    <source>
        <strain evidence="11">Ribe_18-Q3-R11-54_BAT3C.373</strain>
    </source>
</reference>
<evidence type="ECO:0000256" key="7">
    <source>
        <dbReference type="ARBA" id="ARBA00022840"/>
    </source>
</evidence>
<dbReference type="EMBL" id="JADKFW010000007">
    <property type="protein sequence ID" value="MBK9718057.1"/>
    <property type="molecule type" value="Genomic_DNA"/>
</dbReference>
<dbReference type="InterPro" id="IPR036890">
    <property type="entry name" value="HATPase_C_sf"/>
</dbReference>
<dbReference type="Gene3D" id="1.20.5.1930">
    <property type="match status" value="1"/>
</dbReference>
<evidence type="ECO:0000259" key="9">
    <source>
        <dbReference type="Pfam" id="PF02518"/>
    </source>
</evidence>
<evidence type="ECO:0000256" key="6">
    <source>
        <dbReference type="ARBA" id="ARBA00022777"/>
    </source>
</evidence>
<accession>A0A9D7SAF3</accession>
<keyword evidence="5" id="KW-0547">Nucleotide-binding</keyword>
<sequence>MVQHLILQERQRIARDMHDELGSPISAIQLLSSHIKAKCFKGHQDIISDIEKIHESSVELNQKIHEIIWSMNEKDDHLNSLLEYTKIWCSKLTLQTQIPIVLHNIKLNTNPVLSGAFRKNIYLTIKEAICNSIKHSKASEINIQFRLYESRKLRIEIQDNGIGFHQDSIDLYAKGNGLYNMNYRMKSIDGTCILFSNRRGCSVILEVELPNI</sequence>
<name>A0A9D7SAF3_9BACT</name>
<organism evidence="11 12">
    <name type="scientific">Candidatus Defluviibacterium haderslevense</name>
    <dbReference type="NCBI Taxonomy" id="2981993"/>
    <lineage>
        <taxon>Bacteria</taxon>
        <taxon>Pseudomonadati</taxon>
        <taxon>Bacteroidota</taxon>
        <taxon>Saprospiria</taxon>
        <taxon>Saprospirales</taxon>
        <taxon>Saprospiraceae</taxon>
        <taxon>Candidatus Defluviibacterium</taxon>
    </lineage>
</organism>
<evidence type="ECO:0000256" key="8">
    <source>
        <dbReference type="ARBA" id="ARBA00023012"/>
    </source>
</evidence>
<feature type="domain" description="Histidine kinase/HSP90-like ATPase" evidence="9">
    <location>
        <begin position="121"/>
        <end position="209"/>
    </location>
</feature>
<evidence type="ECO:0000256" key="2">
    <source>
        <dbReference type="ARBA" id="ARBA00012438"/>
    </source>
</evidence>
<evidence type="ECO:0000256" key="3">
    <source>
        <dbReference type="ARBA" id="ARBA00022553"/>
    </source>
</evidence>
<dbReference type="SUPFAM" id="SSF55874">
    <property type="entry name" value="ATPase domain of HSP90 chaperone/DNA topoisomerase II/histidine kinase"/>
    <property type="match status" value="1"/>
</dbReference>
<dbReference type="Gene3D" id="3.30.565.10">
    <property type="entry name" value="Histidine kinase-like ATPase, C-terminal domain"/>
    <property type="match status" value="1"/>
</dbReference>
<evidence type="ECO:0000256" key="4">
    <source>
        <dbReference type="ARBA" id="ARBA00022679"/>
    </source>
</evidence>